<gene>
    <name evidence="2" type="ORF">ACFQZW_09830</name>
</gene>
<organism evidence="2 3">
    <name type="scientific">Lutibacter aestuarii</name>
    <dbReference type="NCBI Taxonomy" id="861111"/>
    <lineage>
        <taxon>Bacteria</taxon>
        <taxon>Pseudomonadati</taxon>
        <taxon>Bacteroidota</taxon>
        <taxon>Flavobacteriia</taxon>
        <taxon>Flavobacteriales</taxon>
        <taxon>Flavobacteriaceae</taxon>
        <taxon>Lutibacter</taxon>
    </lineage>
</organism>
<accession>A0ABW2Z8S3</accession>
<sequence>MKKEKLHSIAPILSHIKKKKNNFKTPNGYFNTIDDVVITKLKAATTQHKDQDQIPKDYFDSIEDTVIAKIQHLKNTKKSKNTVFKYSIPIAIAASILLIFNIFNKTEALTFDSIATAEIDAWISNNLNEIPPDQIATIYSDIELDYEDFSTQLTDEEVFDYIQKEGLENILIEE</sequence>
<dbReference type="EMBL" id="JBHTIC010000008">
    <property type="protein sequence ID" value="MFD0762379.1"/>
    <property type="molecule type" value="Genomic_DNA"/>
</dbReference>
<keyword evidence="3" id="KW-1185">Reference proteome</keyword>
<proteinExistence type="predicted"/>
<keyword evidence="1" id="KW-0812">Transmembrane</keyword>
<evidence type="ECO:0000313" key="2">
    <source>
        <dbReference type="EMBL" id="MFD0762379.1"/>
    </source>
</evidence>
<dbReference type="Proteomes" id="UP001597032">
    <property type="component" value="Unassembled WGS sequence"/>
</dbReference>
<name>A0ABW2Z8S3_9FLAO</name>
<keyword evidence="1" id="KW-0472">Membrane</keyword>
<comment type="caution">
    <text evidence="2">The sequence shown here is derived from an EMBL/GenBank/DDBJ whole genome shotgun (WGS) entry which is preliminary data.</text>
</comment>
<feature type="transmembrane region" description="Helical" evidence="1">
    <location>
        <begin position="83"/>
        <end position="103"/>
    </location>
</feature>
<keyword evidence="1" id="KW-1133">Transmembrane helix</keyword>
<evidence type="ECO:0000313" key="3">
    <source>
        <dbReference type="Proteomes" id="UP001597032"/>
    </source>
</evidence>
<dbReference type="RefSeq" id="WP_298263045.1">
    <property type="nucleotide sequence ID" value="NZ_JBHTIC010000008.1"/>
</dbReference>
<reference evidence="3" key="1">
    <citation type="journal article" date="2019" name="Int. J. Syst. Evol. Microbiol.">
        <title>The Global Catalogue of Microorganisms (GCM) 10K type strain sequencing project: providing services to taxonomists for standard genome sequencing and annotation.</title>
        <authorList>
            <consortium name="The Broad Institute Genomics Platform"/>
            <consortium name="The Broad Institute Genome Sequencing Center for Infectious Disease"/>
            <person name="Wu L."/>
            <person name="Ma J."/>
        </authorList>
    </citation>
    <scope>NUCLEOTIDE SEQUENCE [LARGE SCALE GENOMIC DNA]</scope>
    <source>
        <strain evidence="3">CCUG 60022</strain>
    </source>
</reference>
<evidence type="ECO:0000256" key="1">
    <source>
        <dbReference type="SAM" id="Phobius"/>
    </source>
</evidence>
<protein>
    <submittedName>
        <fullName evidence="2">Uncharacterized protein</fullName>
    </submittedName>
</protein>